<name>A0A1Y2D7V5_9PEZI</name>
<keyword evidence="8 12" id="KW-0378">Hydrolase</keyword>
<accession>A0A1Y2D7V5</accession>
<keyword evidence="7 13" id="KW-0732">Signal</keyword>
<evidence type="ECO:0000313" key="16">
    <source>
        <dbReference type="Proteomes" id="UP000193689"/>
    </source>
</evidence>
<evidence type="ECO:0000256" key="9">
    <source>
        <dbReference type="ARBA" id="ARBA00023157"/>
    </source>
</evidence>
<proteinExistence type="inferred from homology"/>
<dbReference type="Gene3D" id="3.20.20.70">
    <property type="entry name" value="Aldolase class I"/>
    <property type="match status" value="1"/>
</dbReference>
<dbReference type="SUPFAM" id="SSF51445">
    <property type="entry name" value="(Trans)glycosidases"/>
    <property type="match status" value="1"/>
</dbReference>
<comment type="similarity">
    <text evidence="4 12">Belongs to the glycosyl hydrolase 27 family.</text>
</comment>
<evidence type="ECO:0000256" key="6">
    <source>
        <dbReference type="ARBA" id="ARBA00022525"/>
    </source>
</evidence>
<dbReference type="InterPro" id="IPR017853">
    <property type="entry name" value="GH"/>
</dbReference>
<dbReference type="InterPro" id="IPR041233">
    <property type="entry name" value="Melibiase_C"/>
</dbReference>
<evidence type="ECO:0000256" key="13">
    <source>
        <dbReference type="SAM" id="SignalP"/>
    </source>
</evidence>
<evidence type="ECO:0000256" key="5">
    <source>
        <dbReference type="ARBA" id="ARBA00012755"/>
    </source>
</evidence>
<dbReference type="PANTHER" id="PTHR11452">
    <property type="entry name" value="ALPHA-GALACTOSIDASE/ALPHA-N-ACETYLGALACTOSAMINIDASE"/>
    <property type="match status" value="1"/>
</dbReference>
<dbReference type="PANTHER" id="PTHR11452:SF75">
    <property type="entry name" value="ALPHA-GALACTOSIDASE MEL1"/>
    <property type="match status" value="1"/>
</dbReference>
<feature type="domain" description="Alpha galactosidase C-terminal" evidence="14">
    <location>
        <begin position="342"/>
        <end position="411"/>
    </location>
</feature>
<organism evidence="15 16">
    <name type="scientific">Pseudomassariella vexata</name>
    <dbReference type="NCBI Taxonomy" id="1141098"/>
    <lineage>
        <taxon>Eukaryota</taxon>
        <taxon>Fungi</taxon>
        <taxon>Dikarya</taxon>
        <taxon>Ascomycota</taxon>
        <taxon>Pezizomycotina</taxon>
        <taxon>Sordariomycetes</taxon>
        <taxon>Xylariomycetidae</taxon>
        <taxon>Amphisphaeriales</taxon>
        <taxon>Pseudomassariaceae</taxon>
        <taxon>Pseudomassariella</taxon>
    </lineage>
</organism>
<reference evidence="15 16" key="1">
    <citation type="submission" date="2016-07" db="EMBL/GenBank/DDBJ databases">
        <title>Pervasive Adenine N6-methylation of Active Genes in Fungi.</title>
        <authorList>
            <consortium name="DOE Joint Genome Institute"/>
            <person name="Mondo S.J."/>
            <person name="Dannebaum R.O."/>
            <person name="Kuo R.C."/>
            <person name="Labutti K."/>
            <person name="Haridas S."/>
            <person name="Kuo A."/>
            <person name="Salamov A."/>
            <person name="Ahrendt S.R."/>
            <person name="Lipzen A."/>
            <person name="Sullivan W."/>
            <person name="Andreopoulos W.B."/>
            <person name="Clum A."/>
            <person name="Lindquist E."/>
            <person name="Daum C."/>
            <person name="Ramamoorthy G.K."/>
            <person name="Gryganskyi A."/>
            <person name="Culley D."/>
            <person name="Magnuson J.K."/>
            <person name="James T.Y."/>
            <person name="O'Malley M.A."/>
            <person name="Stajich J.E."/>
            <person name="Spatafora J.W."/>
            <person name="Visel A."/>
            <person name="Grigoriev I.V."/>
        </authorList>
    </citation>
    <scope>NUCLEOTIDE SEQUENCE [LARGE SCALE GENOMIC DNA]</scope>
    <source>
        <strain evidence="15 16">CBS 129021</strain>
    </source>
</reference>
<dbReference type="InterPro" id="IPR013785">
    <property type="entry name" value="Aldolase_TIM"/>
</dbReference>
<keyword evidence="16" id="KW-1185">Reference proteome</keyword>
<dbReference type="FunFam" id="3.20.20.70:FF:000202">
    <property type="entry name" value="Alpha-galactosidase"/>
    <property type="match status" value="1"/>
</dbReference>
<evidence type="ECO:0000259" key="14">
    <source>
        <dbReference type="Pfam" id="PF17801"/>
    </source>
</evidence>
<evidence type="ECO:0000313" key="15">
    <source>
        <dbReference type="EMBL" id="ORY55287.1"/>
    </source>
</evidence>
<dbReference type="InParanoid" id="A0A1Y2D7V5"/>
<evidence type="ECO:0000256" key="7">
    <source>
        <dbReference type="ARBA" id="ARBA00022729"/>
    </source>
</evidence>
<evidence type="ECO:0000256" key="10">
    <source>
        <dbReference type="ARBA" id="ARBA00023180"/>
    </source>
</evidence>
<dbReference type="InterPro" id="IPR000111">
    <property type="entry name" value="Glyco_hydro_27/36_CS"/>
</dbReference>
<evidence type="ECO:0000256" key="12">
    <source>
        <dbReference type="RuleBase" id="RU361168"/>
    </source>
</evidence>
<gene>
    <name evidence="15" type="ORF">BCR38DRAFT_452647</name>
</gene>
<dbReference type="RefSeq" id="XP_040709558.1">
    <property type="nucleotide sequence ID" value="XM_040861540.1"/>
</dbReference>
<keyword evidence="6" id="KW-0964">Secreted</keyword>
<keyword evidence="11 12" id="KW-0326">Glycosidase</keyword>
<dbReference type="AlphaFoldDB" id="A0A1Y2D7V5"/>
<comment type="caution">
    <text evidence="15">The sequence shown here is derived from an EMBL/GenBank/DDBJ whole genome shotgun (WGS) entry which is preliminary data.</text>
</comment>
<evidence type="ECO:0000256" key="1">
    <source>
        <dbReference type="ARBA" id="ARBA00001255"/>
    </source>
</evidence>
<comment type="catalytic activity">
    <reaction evidence="1 12">
        <text>Hydrolysis of terminal, non-reducing alpha-D-galactose residues in alpha-D-galactosides, including galactose oligosaccharides, galactomannans and galactolipids.</text>
        <dbReference type="EC" id="3.2.1.22"/>
    </reaction>
</comment>
<dbReference type="GO" id="GO:0005576">
    <property type="term" value="C:extracellular region"/>
    <property type="evidence" value="ECO:0007669"/>
    <property type="project" value="UniProtKB-SubCell"/>
</dbReference>
<evidence type="ECO:0000256" key="8">
    <source>
        <dbReference type="ARBA" id="ARBA00022801"/>
    </source>
</evidence>
<sequence length="502" mass="54648">MASVVGITAIALLAQHVQAVNNGLARTPQMGWDNWNSFGCDVSEDLLQGTARLIVDYGLKDLGYEYVVLDDCWSNGRDASANNSLIVDTEKFPRGMAAVADDIHELGLKFGMYSSAGVYTCGRFAGSLGYEEVDANSWAEWGVDYLKYDNCYNSGEAGTQKLSHDRYNTMAKALNATGRPILYSLCNWGEDYPWNWGPTIANSWRITGDVTDFYDRPDPRCPCDGPDAWDCSLPGFHCSLLNIINKASFVVSKAEPGGWNDLDMLEVGNGGMSDAEYKTQFSVWAAVKSPLIMGNDLRIVKPQDLAILSNAAVIAVNQDPLGSSAARRWYYETDDVDQYGKGSIQMWAGSLNSTTGGEYSDMVVLLINGNNSNMTMNATLVEVFADSGGAISDQAKIAWEVRDLWANRMSNEEAQAIIDASSASGNYTSGFNATRVGGENRYNATAKSYSEGLSDADELLLGNVTTTVQPMGTITAEVERHGIAMFRLRAVPTGSLRKRTEL</sequence>
<dbReference type="EMBL" id="MCFJ01000028">
    <property type="protein sequence ID" value="ORY55287.1"/>
    <property type="molecule type" value="Genomic_DNA"/>
</dbReference>
<dbReference type="STRING" id="1141098.A0A1Y2D7V5"/>
<dbReference type="PROSITE" id="PS00512">
    <property type="entry name" value="ALPHA_GALACTOSIDASE"/>
    <property type="match status" value="1"/>
</dbReference>
<dbReference type="SUPFAM" id="SSF51011">
    <property type="entry name" value="Glycosyl hydrolase domain"/>
    <property type="match status" value="1"/>
</dbReference>
<dbReference type="Gene3D" id="2.60.40.1180">
    <property type="entry name" value="Golgi alpha-mannosidase II"/>
    <property type="match status" value="1"/>
</dbReference>
<dbReference type="OrthoDB" id="5795902at2759"/>
<dbReference type="CDD" id="cd14792">
    <property type="entry name" value="GH27"/>
    <property type="match status" value="1"/>
</dbReference>
<keyword evidence="9 12" id="KW-1015">Disulfide bond</keyword>
<dbReference type="GO" id="GO:0005995">
    <property type="term" value="P:melibiose catabolic process"/>
    <property type="evidence" value="ECO:0007669"/>
    <property type="project" value="UniProtKB-ARBA"/>
</dbReference>
<dbReference type="InterPro" id="IPR002241">
    <property type="entry name" value="Glyco_hydro_27"/>
</dbReference>
<dbReference type="PRINTS" id="PR00748">
    <property type="entry name" value="MELIBIASE"/>
</dbReference>
<dbReference type="PRINTS" id="PR00740">
    <property type="entry name" value="GLHYDRLASE27"/>
</dbReference>
<comment type="function">
    <text evidence="2">Hydrolyzes a variety of simple alpha-D-galactoside as well as more complex molecules such as oligosaccharides and polysaccharides.</text>
</comment>
<dbReference type="Pfam" id="PF16499">
    <property type="entry name" value="Melibiase_2"/>
    <property type="match status" value="1"/>
</dbReference>
<dbReference type="GeneID" id="63777752"/>
<evidence type="ECO:0000256" key="3">
    <source>
        <dbReference type="ARBA" id="ARBA00004613"/>
    </source>
</evidence>
<feature type="chain" id="PRO_5012666185" description="Alpha-galactosidase" evidence="13">
    <location>
        <begin position="20"/>
        <end position="502"/>
    </location>
</feature>
<dbReference type="Proteomes" id="UP000193689">
    <property type="component" value="Unassembled WGS sequence"/>
</dbReference>
<feature type="signal peptide" evidence="13">
    <location>
        <begin position="1"/>
        <end position="19"/>
    </location>
</feature>
<dbReference type="GO" id="GO:0004557">
    <property type="term" value="F:alpha-galactosidase activity"/>
    <property type="evidence" value="ECO:0007669"/>
    <property type="project" value="UniProtKB-EC"/>
</dbReference>
<dbReference type="Pfam" id="PF17801">
    <property type="entry name" value="Melibiase_C"/>
    <property type="match status" value="1"/>
</dbReference>
<evidence type="ECO:0000256" key="2">
    <source>
        <dbReference type="ARBA" id="ARBA00003969"/>
    </source>
</evidence>
<evidence type="ECO:0000256" key="4">
    <source>
        <dbReference type="ARBA" id="ARBA00009743"/>
    </source>
</evidence>
<keyword evidence="10" id="KW-0325">Glycoprotein</keyword>
<dbReference type="EC" id="3.2.1.22" evidence="5 12"/>
<dbReference type="InterPro" id="IPR006215">
    <property type="entry name" value="Glyco_hydro_melibiase"/>
</dbReference>
<dbReference type="InterPro" id="IPR013780">
    <property type="entry name" value="Glyco_hydro_b"/>
</dbReference>
<comment type="subcellular location">
    <subcellularLocation>
        <location evidence="3">Secreted</location>
    </subcellularLocation>
</comment>
<evidence type="ECO:0000256" key="11">
    <source>
        <dbReference type="ARBA" id="ARBA00023295"/>
    </source>
</evidence>
<protein>
    <recommendedName>
        <fullName evidence="5 12">Alpha-galactosidase</fullName>
        <ecNumber evidence="5 12">3.2.1.22</ecNumber>
    </recommendedName>
    <alternativeName>
        <fullName evidence="12">Melibiase</fullName>
    </alternativeName>
</protein>